<evidence type="ECO:0000256" key="3">
    <source>
        <dbReference type="RuleBase" id="RU367040"/>
    </source>
</evidence>
<dbReference type="Pfam" id="PF03148">
    <property type="entry name" value="Tektin"/>
    <property type="match status" value="1"/>
</dbReference>
<dbReference type="PANTHER" id="PTHR19960:SF7">
    <property type="entry name" value="TEKTIN"/>
    <property type="match status" value="1"/>
</dbReference>
<dbReference type="InterPro" id="IPR000435">
    <property type="entry name" value="Tektins"/>
</dbReference>
<evidence type="ECO:0000256" key="1">
    <source>
        <dbReference type="ARBA" id="ARBA00007209"/>
    </source>
</evidence>
<dbReference type="HOGENOM" id="CLU_033588_0_0_1"/>
<evidence type="ECO:0000256" key="2">
    <source>
        <dbReference type="ARBA" id="ARBA00022490"/>
    </source>
</evidence>
<organism evidence="4">
    <name type="scientific">Rhodnius prolixus</name>
    <name type="common">Triatomid bug</name>
    <dbReference type="NCBI Taxonomy" id="13249"/>
    <lineage>
        <taxon>Eukaryota</taxon>
        <taxon>Metazoa</taxon>
        <taxon>Ecdysozoa</taxon>
        <taxon>Arthropoda</taxon>
        <taxon>Hexapoda</taxon>
        <taxon>Insecta</taxon>
        <taxon>Pterygota</taxon>
        <taxon>Neoptera</taxon>
        <taxon>Paraneoptera</taxon>
        <taxon>Hemiptera</taxon>
        <taxon>Heteroptera</taxon>
        <taxon>Panheteroptera</taxon>
        <taxon>Cimicomorpha</taxon>
        <taxon>Reduviidae</taxon>
        <taxon>Triatominae</taxon>
        <taxon>Rhodnius</taxon>
    </lineage>
</organism>
<dbReference type="EMBL" id="GAHY01000469">
    <property type="protein sequence ID" value="JAA77041.1"/>
    <property type="molecule type" value="mRNA"/>
</dbReference>
<protein>
    <recommendedName>
        <fullName evidence="3">Tektin</fullName>
    </recommendedName>
</protein>
<dbReference type="PANTHER" id="PTHR19960">
    <property type="entry name" value="TEKTIN"/>
    <property type="match status" value="1"/>
</dbReference>
<dbReference type="GO" id="GO:0005930">
    <property type="term" value="C:axoneme"/>
    <property type="evidence" value="ECO:0007669"/>
    <property type="project" value="UniProtKB-SubCell"/>
</dbReference>
<reference evidence="4" key="1">
    <citation type="submission" date="2013-04" db="EMBL/GenBank/DDBJ databases">
        <title>An insight into the transcriptome of the digestive tract of the blood sucking bug, Rhodnius prolixus.</title>
        <authorList>
            <person name="Ribeiro J.M.C."/>
            <person name="Genta F.A."/>
            <person name="Sorgine M.H.F."/>
            <person name="Paiva-Silva G.O."/>
            <person name="Majerowicz D."/>
            <person name="Medeiros M."/>
            <person name="Koerich L."/>
            <person name="Terra W.R."/>
            <person name="Ferreira C."/>
            <person name="Pimentel A.C."/>
            <person name="Bisch P.M."/>
            <person name="Diniz M.M.P."/>
            <person name="Nascimento R."/>
            <person name="Salmon D."/>
            <person name="Silber A.M."/>
            <person name="Alves M."/>
            <person name="Oliveira M.F."/>
            <person name="Gondim K.C."/>
            <person name="Silva Neto M.A.C."/>
            <person name="Atella G.C."/>
            <person name="Araujo H."/>
            <person name="Dias F.S."/>
            <person name="Polycarpo C.R."/>
            <person name="Fampa P."/>
            <person name="Melo A.C."/>
            <person name="Tanaka A.S."/>
            <person name="Balczun C."/>
            <person name="Oliveira J.H.M."/>
            <person name="Goncalves R."/>
            <person name="Lazoski C."/>
            <person name="Pereira M.A."/>
            <person name="Rivera-Pomar R."/>
            <person name="Diambra L."/>
            <person name="Schaub G.A."/>
            <person name="Garcia E.S."/>
            <person name="Azambuja P."/>
            <person name="Braz G.R.C."/>
            <person name="Oliveira P.L."/>
        </authorList>
    </citation>
    <scope>NUCLEOTIDE SEQUENCE</scope>
</reference>
<dbReference type="GO" id="GO:0060271">
    <property type="term" value="P:cilium assembly"/>
    <property type="evidence" value="ECO:0007669"/>
    <property type="project" value="UniProtKB-UniRule"/>
</dbReference>
<proteinExistence type="evidence at transcript level"/>
<comment type="similarity">
    <text evidence="1 3">Belongs to the tektin family.</text>
</comment>
<name>R4FQC8_RHOPR</name>
<keyword evidence="2" id="KW-0963">Cytoplasm</keyword>
<keyword evidence="3" id="KW-0969">Cilium</keyword>
<dbReference type="RefSeq" id="XP_073968914.1">
    <property type="nucleotide sequence ID" value="XM_074112813.1"/>
</dbReference>
<comment type="subcellular location">
    <subcellularLocation>
        <location evidence="3">Cytoplasm</location>
        <location evidence="3">Cytoskeleton</location>
        <location evidence="3">Cilium axoneme</location>
    </subcellularLocation>
</comment>
<keyword evidence="3" id="KW-0282">Flagellum</keyword>
<evidence type="ECO:0000313" key="4">
    <source>
        <dbReference type="EMBL" id="JAA77041.1"/>
    </source>
</evidence>
<dbReference type="GO" id="GO:0060294">
    <property type="term" value="P:cilium movement involved in cell motility"/>
    <property type="evidence" value="ECO:0007669"/>
    <property type="project" value="UniProtKB-UniRule"/>
</dbReference>
<sequence>MNAVPSVVIIEKPVPRVALPDWHGKVWDLRQTCDTHRQNAFDLRSESKKLRSQTEIATNWQTKQNNDRMENRVQEMIQWRETVYASIRAIEIEFGKLKEEKDLTEAEIEYLQLGFGLVNECLTQRDQRGGADLCTDDAEIELKYELNTLEGLKRAMTEKCMTAWEELNKLDELKLLLQQDLENKDEAIEIDQYNLGMDKHSACISYKPDALRTPNQMVSYECWLEHCKFLKLKVDNELQMAQRIREGLSVPRQRARNDLKAQNEATNFAIRKRIYETQRIKNELDWQRLNMTQDMERLAKEIDSLEKALFYKVNSIKLAESRLEARLYRPSSENCRDQPTIGLEKEVLDLRETKACLQNKIDLAKATYNGLERQLVIIDRELLNKNHALSTDLRCLDLRNRLVTGNRAPPNTETDRNIQLTQMQKEIPPE</sequence>
<dbReference type="InterPro" id="IPR048256">
    <property type="entry name" value="Tektin-like"/>
</dbReference>
<accession>R4FQC8</accession>
<dbReference type="GeneID" id="141446280"/>
<keyword evidence="3" id="KW-0966">Cell projection</keyword>
<dbReference type="VEuPathDB" id="VectorBase:RPRC014651"/>
<dbReference type="AlphaFoldDB" id="R4FQC8"/>
<dbReference type="GO" id="GO:0005634">
    <property type="term" value="C:nucleus"/>
    <property type="evidence" value="ECO:0007669"/>
    <property type="project" value="TreeGrafter"/>
</dbReference>
<dbReference type="GO" id="GO:0015630">
    <property type="term" value="C:microtubule cytoskeleton"/>
    <property type="evidence" value="ECO:0007669"/>
    <property type="project" value="UniProtKB-UniRule"/>
</dbReference>